<dbReference type="AlphaFoldDB" id="A0A160MZE3"/>
<dbReference type="InterPro" id="IPR032710">
    <property type="entry name" value="NTF2-like_dom_sf"/>
</dbReference>
<evidence type="ECO:0008006" key="3">
    <source>
        <dbReference type="Google" id="ProtNLM"/>
    </source>
</evidence>
<name>A0A160MZE3_9GAMM</name>
<evidence type="ECO:0000313" key="2">
    <source>
        <dbReference type="Proteomes" id="UP000077255"/>
    </source>
</evidence>
<proteinExistence type="predicted"/>
<keyword evidence="2" id="KW-1185">Reference proteome</keyword>
<sequence length="138" mass="15023">MFAAVVSGVLGGCHRVPAEEAVRHAVTAAEHAAEAVDAGAFRDRLSEDFTGNRGQFDRRQLVDLLRLARLRGETIHVLMGPVSVEPHGDRFVATFTVTLTSGGRLLPSDMGVYRVESAWRQEGGDWVCYSATWSQPSP</sequence>
<accession>A0A160MZE3</accession>
<dbReference type="EMBL" id="CP014841">
    <property type="protein sequence ID" value="AND68102.1"/>
    <property type="molecule type" value="Genomic_DNA"/>
</dbReference>
<protein>
    <recommendedName>
        <fullName evidence="3">DUF4440 domain-containing protein</fullName>
    </recommendedName>
</protein>
<dbReference type="Proteomes" id="UP000077255">
    <property type="component" value="Chromosome"/>
</dbReference>
<organism evidence="1 2">
    <name type="scientific">Dyella thiooxydans</name>
    <dbReference type="NCBI Taxonomy" id="445710"/>
    <lineage>
        <taxon>Bacteria</taxon>
        <taxon>Pseudomonadati</taxon>
        <taxon>Pseudomonadota</taxon>
        <taxon>Gammaproteobacteria</taxon>
        <taxon>Lysobacterales</taxon>
        <taxon>Rhodanobacteraceae</taxon>
        <taxon>Dyella</taxon>
    </lineage>
</organism>
<dbReference type="SUPFAM" id="SSF54427">
    <property type="entry name" value="NTF2-like"/>
    <property type="match status" value="1"/>
</dbReference>
<reference evidence="1 2" key="1">
    <citation type="submission" date="2016-02" db="EMBL/GenBank/DDBJ databases">
        <title>Complete genome sequencing and analysis of ATSB10, Dyella thiooxydans isolated from rhizosphere soil of sunflower (Helianthus annuus L.).</title>
        <authorList>
            <person name="Lee Y."/>
            <person name="Hwangbo K."/>
            <person name="Chung H."/>
            <person name="Yoo J."/>
            <person name="Kim K.Y."/>
            <person name="Sa T.M."/>
            <person name="Um Y."/>
            <person name="Madhaiyan M."/>
        </authorList>
    </citation>
    <scope>NUCLEOTIDE SEQUENCE [LARGE SCALE GENOMIC DNA]</scope>
    <source>
        <strain evidence="1 2">ATSB10</strain>
    </source>
</reference>
<dbReference type="KEGG" id="dtx:ATSB10_06480"/>
<dbReference type="PATRIC" id="fig|445710.3.peg.643"/>
<gene>
    <name evidence="1" type="ORF">ATSB10_06480</name>
</gene>
<evidence type="ECO:0000313" key="1">
    <source>
        <dbReference type="EMBL" id="AND68102.1"/>
    </source>
</evidence>
<dbReference type="Gene3D" id="3.10.450.50">
    <property type="match status" value="1"/>
</dbReference>